<dbReference type="eggNOG" id="COG1216">
    <property type="taxonomic scope" value="Bacteria"/>
</dbReference>
<evidence type="ECO:0000313" key="1">
    <source>
        <dbReference type="EMBL" id="ABU58038.1"/>
    </source>
</evidence>
<name>A7NKL8_ROSCS</name>
<dbReference type="RefSeq" id="WP_012120462.1">
    <property type="nucleotide sequence ID" value="NC_009767.1"/>
</dbReference>
<protein>
    <submittedName>
        <fullName evidence="1">Glycosyl transferase family 2</fullName>
    </submittedName>
</protein>
<dbReference type="CAZy" id="GT2">
    <property type="family name" value="Glycosyltransferase Family 2"/>
</dbReference>
<sequence length="308" mass="34248">MPSLAIVIVSYNTCDLLRACLRSLQENDAHHAVSIWVVDNASTDGSVAMVRAEFPWVRLIVSPRNGGFAYANNLAIRAILDEAGLAAAPHGASGADYIMLLNPDTIVPHGALDGLTAYMETHPDVGACGPKLLLPDGSLDLACRRSFPTPEVAFYRMIGLSRLFPRHPRFARYNLTYLDENSEADVDAVVGACMLVRASVAREVGLLDEAFFMYGEDLDWAYRMKQYGWRIRYVPSVTVYHHKRASSSQRPAQTIRWFYDAMRIFHRKHFAATTPALFNAVIEAGITLKEYLSLGSNFLRPPIGRRVG</sequence>
<dbReference type="EMBL" id="CP000804">
    <property type="protein sequence ID" value="ABU58038.1"/>
    <property type="molecule type" value="Genomic_DNA"/>
</dbReference>
<dbReference type="SUPFAM" id="SSF53448">
    <property type="entry name" value="Nucleotide-diphospho-sugar transferases"/>
    <property type="match status" value="1"/>
</dbReference>
<dbReference type="CDD" id="cd04186">
    <property type="entry name" value="GT_2_like_c"/>
    <property type="match status" value="1"/>
</dbReference>
<gene>
    <name evidence="1" type="ordered locus">Rcas_1949</name>
</gene>
<dbReference type="Proteomes" id="UP000000263">
    <property type="component" value="Chromosome"/>
</dbReference>
<keyword evidence="2" id="KW-1185">Reference proteome</keyword>
<dbReference type="InterPro" id="IPR029044">
    <property type="entry name" value="Nucleotide-diphossugar_trans"/>
</dbReference>
<dbReference type="HOGENOM" id="CLU_023845_0_1_0"/>
<dbReference type="AlphaFoldDB" id="A7NKL8"/>
<evidence type="ECO:0000313" key="2">
    <source>
        <dbReference type="Proteomes" id="UP000000263"/>
    </source>
</evidence>
<dbReference type="PANTHER" id="PTHR43179:SF7">
    <property type="entry name" value="RHAMNOSYLTRANSFERASE WBBL"/>
    <property type="match status" value="1"/>
</dbReference>
<dbReference type="STRING" id="383372.Rcas_1949"/>
<dbReference type="OrthoDB" id="9771846at2"/>
<organism evidence="1 2">
    <name type="scientific">Roseiflexus castenholzii (strain DSM 13941 / HLO8)</name>
    <dbReference type="NCBI Taxonomy" id="383372"/>
    <lineage>
        <taxon>Bacteria</taxon>
        <taxon>Bacillati</taxon>
        <taxon>Chloroflexota</taxon>
        <taxon>Chloroflexia</taxon>
        <taxon>Chloroflexales</taxon>
        <taxon>Roseiflexineae</taxon>
        <taxon>Roseiflexaceae</taxon>
        <taxon>Roseiflexus</taxon>
    </lineage>
</organism>
<dbReference type="KEGG" id="rca:Rcas_1949"/>
<reference evidence="1 2" key="1">
    <citation type="submission" date="2007-08" db="EMBL/GenBank/DDBJ databases">
        <title>Complete sequence of Roseiflexus castenholzii DSM 13941.</title>
        <authorList>
            <consortium name="US DOE Joint Genome Institute"/>
            <person name="Copeland A."/>
            <person name="Lucas S."/>
            <person name="Lapidus A."/>
            <person name="Barry K."/>
            <person name="Glavina del Rio T."/>
            <person name="Dalin E."/>
            <person name="Tice H."/>
            <person name="Pitluck S."/>
            <person name="Thompson L.S."/>
            <person name="Brettin T."/>
            <person name="Bruce D."/>
            <person name="Detter J.C."/>
            <person name="Han C."/>
            <person name="Tapia R."/>
            <person name="Schmutz J."/>
            <person name="Larimer F."/>
            <person name="Land M."/>
            <person name="Hauser L."/>
            <person name="Kyrpides N."/>
            <person name="Mikhailova N."/>
            <person name="Bryant D.A."/>
            <person name="Hanada S."/>
            <person name="Tsukatani Y."/>
            <person name="Richardson P."/>
        </authorList>
    </citation>
    <scope>NUCLEOTIDE SEQUENCE [LARGE SCALE GENOMIC DNA]</scope>
    <source>
        <strain evidence="2">DSM 13941 / HLO8</strain>
    </source>
</reference>
<accession>A7NKL8</accession>
<keyword evidence="1" id="KW-0808">Transferase</keyword>
<proteinExistence type="predicted"/>
<dbReference type="Pfam" id="PF13641">
    <property type="entry name" value="Glyco_tranf_2_3"/>
    <property type="match status" value="1"/>
</dbReference>
<dbReference type="PANTHER" id="PTHR43179">
    <property type="entry name" value="RHAMNOSYLTRANSFERASE WBBL"/>
    <property type="match status" value="1"/>
</dbReference>
<dbReference type="Gene3D" id="3.90.550.10">
    <property type="entry name" value="Spore Coat Polysaccharide Biosynthesis Protein SpsA, Chain A"/>
    <property type="match status" value="1"/>
</dbReference>
<dbReference type="GO" id="GO:0016740">
    <property type="term" value="F:transferase activity"/>
    <property type="evidence" value="ECO:0007669"/>
    <property type="project" value="UniProtKB-KW"/>
</dbReference>